<proteinExistence type="predicted"/>
<reference evidence="2 3" key="1">
    <citation type="journal article" date="2017" name="Plant Biotechnol. J.">
        <title>A comprehensive draft genome sequence for lupin (Lupinus angustifolius), an emerging health food: insights into plant-microbe interactions and legume evolution.</title>
        <authorList>
            <person name="Hane J.K."/>
            <person name="Ming Y."/>
            <person name="Kamphuis L.G."/>
            <person name="Nelson M.N."/>
            <person name="Garg G."/>
            <person name="Atkins C.A."/>
            <person name="Bayer P.E."/>
            <person name="Bravo A."/>
            <person name="Bringans S."/>
            <person name="Cannon S."/>
            <person name="Edwards D."/>
            <person name="Foley R."/>
            <person name="Gao L.L."/>
            <person name="Harrison M.J."/>
            <person name="Huang W."/>
            <person name="Hurgobin B."/>
            <person name="Li S."/>
            <person name="Liu C.W."/>
            <person name="McGrath A."/>
            <person name="Morahan G."/>
            <person name="Murray J."/>
            <person name="Weller J."/>
            <person name="Jian J."/>
            <person name="Singh K.B."/>
        </authorList>
    </citation>
    <scope>NUCLEOTIDE SEQUENCE [LARGE SCALE GENOMIC DNA]</scope>
    <source>
        <strain evidence="3">cv. Tanjil</strain>
        <tissue evidence="2">Whole plant</tissue>
    </source>
</reference>
<organism evidence="2 3">
    <name type="scientific">Lupinus angustifolius</name>
    <name type="common">Narrow-leaved blue lupine</name>
    <dbReference type="NCBI Taxonomy" id="3871"/>
    <lineage>
        <taxon>Eukaryota</taxon>
        <taxon>Viridiplantae</taxon>
        <taxon>Streptophyta</taxon>
        <taxon>Embryophyta</taxon>
        <taxon>Tracheophyta</taxon>
        <taxon>Spermatophyta</taxon>
        <taxon>Magnoliopsida</taxon>
        <taxon>eudicotyledons</taxon>
        <taxon>Gunneridae</taxon>
        <taxon>Pentapetalae</taxon>
        <taxon>rosids</taxon>
        <taxon>fabids</taxon>
        <taxon>Fabales</taxon>
        <taxon>Fabaceae</taxon>
        <taxon>Papilionoideae</taxon>
        <taxon>50 kb inversion clade</taxon>
        <taxon>genistoids sensu lato</taxon>
        <taxon>core genistoids</taxon>
        <taxon>Genisteae</taxon>
        <taxon>Lupinus</taxon>
    </lineage>
</organism>
<keyword evidence="3" id="KW-1185">Reference proteome</keyword>
<evidence type="ECO:0000313" key="3">
    <source>
        <dbReference type="Proteomes" id="UP000188354"/>
    </source>
</evidence>
<accession>A0A4P1RIH5</accession>
<feature type="compositionally biased region" description="Basic and acidic residues" evidence="1">
    <location>
        <begin position="77"/>
        <end position="102"/>
    </location>
</feature>
<dbReference type="AlphaFoldDB" id="A0A4P1RIH5"/>
<evidence type="ECO:0000313" key="2">
    <source>
        <dbReference type="EMBL" id="OIW11190.1"/>
    </source>
</evidence>
<dbReference type="STRING" id="3871.A0A4P1RIH5"/>
<evidence type="ECO:0000256" key="1">
    <source>
        <dbReference type="SAM" id="MobiDB-lite"/>
    </source>
</evidence>
<name>A0A4P1RIH5_LUPAN</name>
<gene>
    <name evidence="2" type="ORF">TanjilG_28281</name>
</gene>
<feature type="region of interest" description="Disordered" evidence="1">
    <location>
        <begin position="1"/>
        <end position="118"/>
    </location>
</feature>
<protein>
    <submittedName>
        <fullName evidence="2">Uncharacterized protein</fullName>
    </submittedName>
</protein>
<sequence>MLELYEQNKVSQFQGSEVEGSTGGGTQAAAKAPSADEEQTSARSAAKHTSAENQEVPLRGMENQINDGSAEMGSGITDHKVDLEIRDSQNPEQLPKDNKGDGKITSTSSTFDEDEKSL</sequence>
<dbReference type="Proteomes" id="UP000188354">
    <property type="component" value="Chromosome LG05"/>
</dbReference>
<dbReference type="EMBL" id="CM007365">
    <property type="protein sequence ID" value="OIW11190.1"/>
    <property type="molecule type" value="Genomic_DNA"/>
</dbReference>
<dbReference type="Gramene" id="OIW11190">
    <property type="protein sequence ID" value="OIW11190"/>
    <property type="gene ID" value="TanjilG_28281"/>
</dbReference>